<dbReference type="EMBL" id="VTOY01000006">
    <property type="protein sequence ID" value="TYZ22244.1"/>
    <property type="molecule type" value="Genomic_DNA"/>
</dbReference>
<evidence type="ECO:0000313" key="1">
    <source>
        <dbReference type="EMBL" id="TYZ22244.1"/>
    </source>
</evidence>
<dbReference type="AlphaFoldDB" id="A0A5D6W5V1"/>
<evidence type="ECO:0000313" key="2">
    <source>
        <dbReference type="Proteomes" id="UP000323646"/>
    </source>
</evidence>
<keyword evidence="2" id="KW-1185">Reference proteome</keyword>
<accession>A0A5D6W5V1</accession>
<proteinExistence type="predicted"/>
<reference evidence="1 2" key="1">
    <citation type="submission" date="2019-08" db="EMBL/GenBank/DDBJ databases">
        <title>Selenomonas sp. mPRGC5 and Selenomonas sp. mPRGC8 isolated from ruminal fluid of dairy goat (Capra hircus).</title>
        <authorList>
            <person name="Poothong S."/>
            <person name="Nuengjamnong C."/>
            <person name="Tanasupawat S."/>
        </authorList>
    </citation>
    <scope>NUCLEOTIDE SEQUENCE [LARGE SCALE GENOMIC DNA]</scope>
    <source>
        <strain evidence="2">mPRGC5</strain>
    </source>
</reference>
<comment type="caution">
    <text evidence="1">The sequence shown here is derived from an EMBL/GenBank/DDBJ whole genome shotgun (WGS) entry which is preliminary data.</text>
</comment>
<sequence>MPEKTANIMQRSGNISVPGIMEEKKFCGQSMPAKWSAMYTVVAQKKYNALATNKDTVHLSAPTILGKRMERNIGDKDVGVTFIKSFYIQIINQQIGNSNEKIK</sequence>
<organism evidence="1 2">
    <name type="scientific">Selenomonas ruminis</name>
    <dbReference type="NCBI Taxonomy" id="2593411"/>
    <lineage>
        <taxon>Bacteria</taxon>
        <taxon>Bacillati</taxon>
        <taxon>Bacillota</taxon>
        <taxon>Negativicutes</taxon>
        <taxon>Selenomonadales</taxon>
        <taxon>Selenomonadaceae</taxon>
        <taxon>Selenomonas</taxon>
    </lineage>
</organism>
<dbReference type="Proteomes" id="UP000323646">
    <property type="component" value="Unassembled WGS sequence"/>
</dbReference>
<gene>
    <name evidence="1" type="ORF">FZ040_08465</name>
</gene>
<protein>
    <submittedName>
        <fullName evidence="1">Uncharacterized protein</fullName>
    </submittedName>
</protein>
<name>A0A5D6W5V1_9FIRM</name>
<dbReference type="RefSeq" id="WP_149171590.1">
    <property type="nucleotide sequence ID" value="NZ_VTOY01000006.1"/>
</dbReference>